<proteinExistence type="predicted"/>
<name>A0A3M6TGL9_POCDA</name>
<sequence>MYDVCEKNGESLVIVLSNMCTFGNPEAKAIANEIVKEVAVKKGAMARASAKTWQSVITITGLGTTGGCKCHDVASDETCLDCLRSKCNIGRSTGMQDNLVFLLDESLTSIQLFALHM</sequence>
<gene>
    <name evidence="1" type="ORF">pdam_00025529</name>
</gene>
<dbReference type="AlphaFoldDB" id="A0A3M6TGL9"/>
<reference evidence="1 2" key="1">
    <citation type="journal article" date="2018" name="Sci. Rep.">
        <title>Comparative analysis of the Pocillopora damicornis genome highlights role of immune system in coral evolution.</title>
        <authorList>
            <person name="Cunning R."/>
            <person name="Bay R.A."/>
            <person name="Gillette P."/>
            <person name="Baker A.C."/>
            <person name="Traylor-Knowles N."/>
        </authorList>
    </citation>
    <scope>NUCLEOTIDE SEQUENCE [LARGE SCALE GENOMIC DNA]</scope>
    <source>
        <strain evidence="1">RSMAS</strain>
        <tissue evidence="1">Whole animal</tissue>
    </source>
</reference>
<dbReference type="Proteomes" id="UP000275408">
    <property type="component" value="Unassembled WGS sequence"/>
</dbReference>
<evidence type="ECO:0000313" key="2">
    <source>
        <dbReference type="Proteomes" id="UP000275408"/>
    </source>
</evidence>
<protein>
    <submittedName>
        <fullName evidence="1">Uncharacterized protein</fullName>
    </submittedName>
</protein>
<evidence type="ECO:0000313" key="1">
    <source>
        <dbReference type="EMBL" id="RMX40488.1"/>
    </source>
</evidence>
<organism evidence="1 2">
    <name type="scientific">Pocillopora damicornis</name>
    <name type="common">Cauliflower coral</name>
    <name type="synonym">Millepora damicornis</name>
    <dbReference type="NCBI Taxonomy" id="46731"/>
    <lineage>
        <taxon>Eukaryota</taxon>
        <taxon>Metazoa</taxon>
        <taxon>Cnidaria</taxon>
        <taxon>Anthozoa</taxon>
        <taxon>Hexacorallia</taxon>
        <taxon>Scleractinia</taxon>
        <taxon>Astrocoeniina</taxon>
        <taxon>Pocilloporidae</taxon>
        <taxon>Pocillopora</taxon>
    </lineage>
</organism>
<accession>A0A3M6TGL9</accession>
<comment type="caution">
    <text evidence="1">The sequence shown here is derived from an EMBL/GenBank/DDBJ whole genome shotgun (WGS) entry which is preliminary data.</text>
</comment>
<dbReference type="EMBL" id="RCHS01003620">
    <property type="protein sequence ID" value="RMX40488.1"/>
    <property type="molecule type" value="Genomic_DNA"/>
</dbReference>
<keyword evidence="2" id="KW-1185">Reference proteome</keyword>